<dbReference type="PANTHER" id="PTHR11054:SF0">
    <property type="entry name" value="6-PHOSPHOGLUCONOLACTONASE"/>
    <property type="match status" value="1"/>
</dbReference>
<comment type="caution">
    <text evidence="9">The sequence shown here is derived from an EMBL/GenBank/DDBJ whole genome shotgun (WGS) entry which is preliminary data.</text>
</comment>
<keyword evidence="7 9" id="KW-0378">Hydrolase</keyword>
<protein>
    <recommendedName>
        <fullName evidence="6 7">6-phosphogluconolactonase</fullName>
        <shortName evidence="7">6PGL</shortName>
        <ecNumber evidence="5 7">3.1.1.31</ecNumber>
    </recommendedName>
</protein>
<evidence type="ECO:0000313" key="10">
    <source>
        <dbReference type="Proteomes" id="UP001431449"/>
    </source>
</evidence>
<reference evidence="9" key="1">
    <citation type="submission" date="2022-04" db="EMBL/GenBank/DDBJ databases">
        <title>Lysobacter sp. CAU 1642 isolated from sea sand.</title>
        <authorList>
            <person name="Kim W."/>
        </authorList>
    </citation>
    <scope>NUCLEOTIDE SEQUENCE</scope>
    <source>
        <strain evidence="9">CAU 1642</strain>
    </source>
</reference>
<dbReference type="GO" id="GO:0017057">
    <property type="term" value="F:6-phosphogluconolactonase activity"/>
    <property type="evidence" value="ECO:0007669"/>
    <property type="project" value="UniProtKB-EC"/>
</dbReference>
<dbReference type="InterPro" id="IPR005900">
    <property type="entry name" value="6-phosphogluconolactonase_DevB"/>
</dbReference>
<dbReference type="InterPro" id="IPR006148">
    <property type="entry name" value="Glc/Gal-6P_isomerase"/>
</dbReference>
<evidence type="ECO:0000256" key="6">
    <source>
        <dbReference type="ARBA" id="ARBA00020337"/>
    </source>
</evidence>
<sequence>MESRGRVRGVLVECPDAGAFAAALASRLGELIDRALTERGRAVLALAGGRTPFAAYRLLAAQARDWSRVSLLATDERWVDADHAHRNEAEMRRAFEAASGVHFVPLVPAKADGAPNAEFAEARLVDLDAPFDAVVLGMGGDAHTASLFPGSPGLDSAIDPSSAGSAFVVTPQPLPPEAPHARITLGLARLKRSHARILGITGDGKRKVWQSVLDAEPSADRPIGLFLHDAAAPVAVYWSP</sequence>
<dbReference type="NCBIfam" id="TIGR01198">
    <property type="entry name" value="pgl"/>
    <property type="match status" value="1"/>
</dbReference>
<name>A0ABT0GLQ3_9GAMM</name>
<keyword evidence="10" id="KW-1185">Reference proteome</keyword>
<dbReference type="Pfam" id="PF01182">
    <property type="entry name" value="Glucosamine_iso"/>
    <property type="match status" value="1"/>
</dbReference>
<dbReference type="Proteomes" id="UP001431449">
    <property type="component" value="Unassembled WGS sequence"/>
</dbReference>
<accession>A0ABT0GLQ3</accession>
<evidence type="ECO:0000313" key="9">
    <source>
        <dbReference type="EMBL" id="MCK7595473.1"/>
    </source>
</evidence>
<evidence type="ECO:0000256" key="2">
    <source>
        <dbReference type="ARBA" id="ARBA00002681"/>
    </source>
</evidence>
<feature type="domain" description="Glucosamine/galactosamine-6-phosphate isomerase" evidence="8">
    <location>
        <begin position="16"/>
        <end position="227"/>
    </location>
</feature>
<dbReference type="PANTHER" id="PTHR11054">
    <property type="entry name" value="6-PHOSPHOGLUCONOLACTONASE"/>
    <property type="match status" value="1"/>
</dbReference>
<evidence type="ECO:0000256" key="1">
    <source>
        <dbReference type="ARBA" id="ARBA00000832"/>
    </source>
</evidence>
<comment type="similarity">
    <text evidence="4 7">Belongs to the glucosamine/galactosamine-6-phosphate isomerase family. 6-phosphogluconolactonase subfamily.</text>
</comment>
<comment type="catalytic activity">
    <reaction evidence="1 7">
        <text>6-phospho-D-glucono-1,5-lactone + H2O = 6-phospho-D-gluconate + H(+)</text>
        <dbReference type="Rhea" id="RHEA:12556"/>
        <dbReference type="ChEBI" id="CHEBI:15377"/>
        <dbReference type="ChEBI" id="CHEBI:15378"/>
        <dbReference type="ChEBI" id="CHEBI:57955"/>
        <dbReference type="ChEBI" id="CHEBI:58759"/>
        <dbReference type="EC" id="3.1.1.31"/>
    </reaction>
</comment>
<evidence type="ECO:0000259" key="8">
    <source>
        <dbReference type="Pfam" id="PF01182"/>
    </source>
</evidence>
<dbReference type="Gene3D" id="3.40.50.1360">
    <property type="match status" value="1"/>
</dbReference>
<proteinExistence type="inferred from homology"/>
<comment type="pathway">
    <text evidence="3 7">Carbohydrate degradation; pentose phosphate pathway; D-ribulose 5-phosphate from D-glucose 6-phosphate (oxidative stage): step 2/3.</text>
</comment>
<dbReference type="RefSeq" id="WP_248211456.1">
    <property type="nucleotide sequence ID" value="NZ_JALNMH010000019.1"/>
</dbReference>
<evidence type="ECO:0000256" key="4">
    <source>
        <dbReference type="ARBA" id="ARBA00010662"/>
    </source>
</evidence>
<dbReference type="SUPFAM" id="SSF100950">
    <property type="entry name" value="NagB/RpiA/CoA transferase-like"/>
    <property type="match status" value="1"/>
</dbReference>
<dbReference type="InterPro" id="IPR037171">
    <property type="entry name" value="NagB/RpiA_transferase-like"/>
</dbReference>
<dbReference type="EMBL" id="JALNMH010000019">
    <property type="protein sequence ID" value="MCK7595473.1"/>
    <property type="molecule type" value="Genomic_DNA"/>
</dbReference>
<dbReference type="EC" id="3.1.1.31" evidence="5 7"/>
<organism evidence="9 10">
    <name type="scientific">Pseudomarimonas salicorniae</name>
    <dbReference type="NCBI Taxonomy" id="2933270"/>
    <lineage>
        <taxon>Bacteria</taxon>
        <taxon>Pseudomonadati</taxon>
        <taxon>Pseudomonadota</taxon>
        <taxon>Gammaproteobacteria</taxon>
        <taxon>Lysobacterales</taxon>
        <taxon>Lysobacteraceae</taxon>
        <taxon>Pseudomarimonas</taxon>
    </lineage>
</organism>
<dbReference type="CDD" id="cd01400">
    <property type="entry name" value="6PGL"/>
    <property type="match status" value="1"/>
</dbReference>
<evidence type="ECO:0000256" key="7">
    <source>
        <dbReference type="RuleBase" id="RU365095"/>
    </source>
</evidence>
<evidence type="ECO:0000256" key="5">
    <source>
        <dbReference type="ARBA" id="ARBA00013198"/>
    </source>
</evidence>
<comment type="function">
    <text evidence="2 7">Hydrolysis of 6-phosphogluconolactone to 6-phosphogluconate.</text>
</comment>
<dbReference type="InterPro" id="IPR039104">
    <property type="entry name" value="6PGL"/>
</dbReference>
<gene>
    <name evidence="7 9" type="primary">pgl</name>
    <name evidence="9" type="ORF">M0G41_17595</name>
</gene>
<evidence type="ECO:0000256" key="3">
    <source>
        <dbReference type="ARBA" id="ARBA00004961"/>
    </source>
</evidence>